<feature type="compositionally biased region" description="Basic and acidic residues" evidence="1">
    <location>
        <begin position="68"/>
        <end position="92"/>
    </location>
</feature>
<evidence type="ECO:0008006" key="4">
    <source>
        <dbReference type="Google" id="ProtNLM"/>
    </source>
</evidence>
<organism evidence="2 3">
    <name type="scientific">Necator americanus</name>
    <name type="common">Human hookworm</name>
    <dbReference type="NCBI Taxonomy" id="51031"/>
    <lineage>
        <taxon>Eukaryota</taxon>
        <taxon>Metazoa</taxon>
        <taxon>Ecdysozoa</taxon>
        <taxon>Nematoda</taxon>
        <taxon>Chromadorea</taxon>
        <taxon>Rhabditida</taxon>
        <taxon>Rhabditina</taxon>
        <taxon>Rhabditomorpha</taxon>
        <taxon>Strongyloidea</taxon>
        <taxon>Ancylostomatidae</taxon>
        <taxon>Bunostominae</taxon>
        <taxon>Necator</taxon>
    </lineage>
</organism>
<feature type="region of interest" description="Disordered" evidence="1">
    <location>
        <begin position="66"/>
        <end position="92"/>
    </location>
</feature>
<protein>
    <recommendedName>
        <fullName evidence="4">Mos1 transposase HTH domain-containing protein</fullName>
    </recommendedName>
</protein>
<proteinExistence type="predicted"/>
<comment type="caution">
    <text evidence="2">The sequence shown here is derived from an EMBL/GenBank/DDBJ whole genome shotgun (WGS) entry which is preliminary data.</text>
</comment>
<evidence type="ECO:0000313" key="3">
    <source>
        <dbReference type="Proteomes" id="UP001303046"/>
    </source>
</evidence>
<sequence length="92" mass="11235">MDRPVDKNEHFGIFCFFRLIEVPKREKHPERFVEVEVHGEEATPIKTDQNWFKRFQDLKYMPRTGLRGHFDEERPNELIHEGPRQTKGDWQR</sequence>
<reference evidence="2 3" key="1">
    <citation type="submission" date="2023-08" db="EMBL/GenBank/DDBJ databases">
        <title>A Necator americanus chromosomal reference genome.</title>
        <authorList>
            <person name="Ilik V."/>
            <person name="Petrzelkova K.J."/>
            <person name="Pardy F."/>
            <person name="Fuh T."/>
            <person name="Niatou-Singa F.S."/>
            <person name="Gouil Q."/>
            <person name="Baker L."/>
            <person name="Ritchie M.E."/>
            <person name="Jex A.R."/>
            <person name="Gazzola D."/>
            <person name="Li H."/>
            <person name="Toshio Fujiwara R."/>
            <person name="Zhan B."/>
            <person name="Aroian R.V."/>
            <person name="Pafco B."/>
            <person name="Schwarz E.M."/>
        </authorList>
    </citation>
    <scope>NUCLEOTIDE SEQUENCE [LARGE SCALE GENOMIC DNA]</scope>
    <source>
        <strain evidence="2 3">Aroian</strain>
        <tissue evidence="2">Whole animal</tissue>
    </source>
</reference>
<gene>
    <name evidence="2" type="primary">Necator_chrII.g5679</name>
    <name evidence="2" type="ORF">RB195_017886</name>
</gene>
<evidence type="ECO:0000313" key="2">
    <source>
        <dbReference type="EMBL" id="KAK6734373.1"/>
    </source>
</evidence>
<name>A0ABR1CA64_NECAM</name>
<accession>A0ABR1CA64</accession>
<evidence type="ECO:0000256" key="1">
    <source>
        <dbReference type="SAM" id="MobiDB-lite"/>
    </source>
</evidence>
<dbReference type="Proteomes" id="UP001303046">
    <property type="component" value="Unassembled WGS sequence"/>
</dbReference>
<dbReference type="EMBL" id="JAVFWL010000002">
    <property type="protein sequence ID" value="KAK6734373.1"/>
    <property type="molecule type" value="Genomic_DNA"/>
</dbReference>
<keyword evidence="3" id="KW-1185">Reference proteome</keyword>